<evidence type="ECO:0000259" key="15">
    <source>
        <dbReference type="Pfam" id="PF08545"/>
    </source>
</evidence>
<dbReference type="UniPathway" id="UPA00094"/>
<evidence type="ECO:0000256" key="5">
    <source>
        <dbReference type="ARBA" id="ARBA00022516"/>
    </source>
</evidence>
<dbReference type="GO" id="GO:0005737">
    <property type="term" value="C:cytoplasm"/>
    <property type="evidence" value="ECO:0007669"/>
    <property type="project" value="UniProtKB-SubCell"/>
</dbReference>
<comment type="function">
    <text evidence="13">Catalyzes the condensation reaction of fatty acid synthesis by the addition to an acyl acceptor of two carbons from malonyl-ACP. Catalyzes the first condensation reaction which initiates fatty acid synthesis and may therefore play a role in governing the total rate of fatty acid production. Possesses both acetoacetyl-ACP synthase and acetyl transacylase activities. Its substrate specificity determines the biosynthesis of branched-chain and/or straight-chain of fatty acids.</text>
</comment>
<evidence type="ECO:0000313" key="17">
    <source>
        <dbReference type="Proteomes" id="UP000006056"/>
    </source>
</evidence>
<dbReference type="RefSeq" id="WP_014784849.1">
    <property type="nucleotide sequence ID" value="NC_018014.1"/>
</dbReference>
<comment type="similarity">
    <text evidence="2 13">Belongs to the thiolase-like superfamily. FabH family.</text>
</comment>
<keyword evidence="10 13" id="KW-0511">Multifunctional enzyme</keyword>
<feature type="domain" description="Beta-ketoacyl-[acyl-carrier-protein] synthase III C-terminal" evidence="14">
    <location>
        <begin position="264"/>
        <end position="353"/>
    </location>
</feature>
<keyword evidence="4 13" id="KW-0963">Cytoplasm</keyword>
<feature type="region of interest" description="ACP-binding" evidence="13">
    <location>
        <begin position="281"/>
        <end position="285"/>
    </location>
</feature>
<evidence type="ECO:0000259" key="14">
    <source>
        <dbReference type="Pfam" id="PF08541"/>
    </source>
</evidence>
<comment type="subunit">
    <text evidence="13">Homodimer.</text>
</comment>
<keyword evidence="8 13" id="KW-0443">Lipid metabolism</keyword>
<sequence>MLNKDIHALYIGAEESQLNLQLKPRVSSRAKISSVGTYVPPRVLTNADMERMVETNDQWIMERTGIRERHVVDAGVATSDMAVEAAKVCLAKRGIDASEIDCIIVGTVTPDMLFPATACLVQNKLGATKAWGFDLSAACSAFTYALQVGSQFIQTGTHKKVLVIGADTMSSIVDYTDRTTCILFGDGAGCVLLEPCEEGEVGLIDFYHEVDGSGGSALCMPAGGSLHPPSAETVANRQHFIKQEGQTVYKFAVRKMMEASERVLQANGVLGSDLAAFIPHQANKRIILATAERLGLSEDRVVINIDRYGNTTGGTIPLAMGTALEEKRLKKGDLVLLASVGAGFTVGATLLRWEF</sequence>
<protein>
    <recommendedName>
        <fullName evidence="3 13">Beta-ketoacyl-[acyl-carrier-protein] synthase III</fullName>
        <shortName evidence="13">Beta-ketoacyl-ACP synthase III</shortName>
        <shortName evidence="13">KAS III</shortName>
        <ecNumber evidence="3 13">2.3.1.180</ecNumber>
    </recommendedName>
    <alternativeName>
        <fullName evidence="13">3-oxoacyl-[acyl-carrier-protein] synthase 3</fullName>
    </alternativeName>
    <alternativeName>
        <fullName evidence="13">3-oxoacyl-[acyl-carrier-protein] synthase III</fullName>
    </alternativeName>
</protein>
<dbReference type="NCBIfam" id="TIGR00747">
    <property type="entry name" value="fabH"/>
    <property type="match status" value="1"/>
</dbReference>
<comment type="pathway">
    <text evidence="1 13">Lipid metabolism; fatty acid biosynthesis.</text>
</comment>
<dbReference type="HAMAP" id="MF_01815">
    <property type="entry name" value="FabH"/>
    <property type="match status" value="1"/>
</dbReference>
<evidence type="ECO:0000256" key="6">
    <source>
        <dbReference type="ARBA" id="ARBA00022679"/>
    </source>
</evidence>
<evidence type="ECO:0000256" key="2">
    <source>
        <dbReference type="ARBA" id="ARBA00008642"/>
    </source>
</evidence>
<dbReference type="KEGG" id="trs:Terro_0959"/>
<evidence type="ECO:0000256" key="10">
    <source>
        <dbReference type="ARBA" id="ARBA00023268"/>
    </source>
</evidence>
<evidence type="ECO:0000256" key="13">
    <source>
        <dbReference type="HAMAP-Rule" id="MF_01815"/>
    </source>
</evidence>
<dbReference type="InterPro" id="IPR013751">
    <property type="entry name" value="ACP_syn_III_N"/>
</dbReference>
<dbReference type="GO" id="GO:0033818">
    <property type="term" value="F:beta-ketoacyl-acyl-carrier-protein synthase III activity"/>
    <property type="evidence" value="ECO:0007669"/>
    <property type="project" value="UniProtKB-UniRule"/>
</dbReference>
<dbReference type="Proteomes" id="UP000006056">
    <property type="component" value="Chromosome"/>
</dbReference>
<keyword evidence="9 13" id="KW-0275">Fatty acid biosynthesis</keyword>
<dbReference type="PATRIC" id="fig|926566.3.peg.938"/>
<feature type="active site" evidence="13">
    <location>
        <position position="139"/>
    </location>
</feature>
<dbReference type="PANTHER" id="PTHR34069">
    <property type="entry name" value="3-OXOACYL-[ACYL-CARRIER-PROTEIN] SYNTHASE 3"/>
    <property type="match status" value="1"/>
</dbReference>
<comment type="domain">
    <text evidence="13">The last Arg residue of the ACP-binding site is essential for the weak association between ACP/AcpP and FabH.</text>
</comment>
<evidence type="ECO:0000256" key="7">
    <source>
        <dbReference type="ARBA" id="ARBA00022832"/>
    </source>
</evidence>
<keyword evidence="11 13" id="KW-0012">Acyltransferase</keyword>
<evidence type="ECO:0000256" key="9">
    <source>
        <dbReference type="ARBA" id="ARBA00023160"/>
    </source>
</evidence>
<keyword evidence="5 13" id="KW-0444">Lipid biosynthesis</keyword>
<feature type="domain" description="Beta-ketoacyl-[acyl-carrier-protein] synthase III N-terminal" evidence="15">
    <location>
        <begin position="133"/>
        <end position="212"/>
    </location>
</feature>
<proteinExistence type="inferred from homology"/>
<evidence type="ECO:0000256" key="12">
    <source>
        <dbReference type="ARBA" id="ARBA00051096"/>
    </source>
</evidence>
<dbReference type="GO" id="GO:0044550">
    <property type="term" value="P:secondary metabolite biosynthetic process"/>
    <property type="evidence" value="ECO:0007669"/>
    <property type="project" value="TreeGrafter"/>
</dbReference>
<evidence type="ECO:0000256" key="3">
    <source>
        <dbReference type="ARBA" id="ARBA00012333"/>
    </source>
</evidence>
<dbReference type="STRING" id="926566.Terro_0959"/>
<comment type="subcellular location">
    <subcellularLocation>
        <location evidence="13">Cytoplasm</location>
    </subcellularLocation>
</comment>
<accession>I3ZDG2</accession>
<feature type="active site" evidence="13">
    <location>
        <position position="310"/>
    </location>
</feature>
<dbReference type="CDD" id="cd00830">
    <property type="entry name" value="KAS_III"/>
    <property type="match status" value="1"/>
</dbReference>
<dbReference type="OrthoDB" id="9815506at2"/>
<evidence type="ECO:0000256" key="11">
    <source>
        <dbReference type="ARBA" id="ARBA00023315"/>
    </source>
</evidence>
<dbReference type="InterPro" id="IPR004655">
    <property type="entry name" value="FabH"/>
</dbReference>
<dbReference type="InterPro" id="IPR013747">
    <property type="entry name" value="ACP_syn_III_C"/>
</dbReference>
<dbReference type="GO" id="GO:0006633">
    <property type="term" value="P:fatty acid biosynthetic process"/>
    <property type="evidence" value="ECO:0007669"/>
    <property type="project" value="UniProtKB-UniRule"/>
</dbReference>
<feature type="active site" evidence="13">
    <location>
        <position position="280"/>
    </location>
</feature>
<dbReference type="eggNOG" id="COG0332">
    <property type="taxonomic scope" value="Bacteria"/>
</dbReference>
<dbReference type="Pfam" id="PF08541">
    <property type="entry name" value="ACP_syn_III_C"/>
    <property type="match status" value="1"/>
</dbReference>
<keyword evidence="6 13" id="KW-0808">Transferase</keyword>
<dbReference type="NCBIfam" id="NF006829">
    <property type="entry name" value="PRK09352.1"/>
    <property type="match status" value="1"/>
</dbReference>
<keyword evidence="17" id="KW-1185">Reference proteome</keyword>
<dbReference type="Pfam" id="PF08545">
    <property type="entry name" value="ACP_syn_III"/>
    <property type="match status" value="1"/>
</dbReference>
<gene>
    <name evidence="13" type="primary">fabH</name>
    <name evidence="16" type="ordered locus">Terro_0959</name>
</gene>
<name>I3ZDG2_TERRK</name>
<keyword evidence="7 13" id="KW-0276">Fatty acid metabolism</keyword>
<dbReference type="GO" id="GO:0004315">
    <property type="term" value="F:3-oxoacyl-[acyl-carrier-protein] synthase activity"/>
    <property type="evidence" value="ECO:0007669"/>
    <property type="project" value="InterPro"/>
</dbReference>
<organism evidence="16 17">
    <name type="scientific">Terriglobus roseus (strain DSM 18391 / NRRL B-41598 / KBS 63)</name>
    <dbReference type="NCBI Taxonomy" id="926566"/>
    <lineage>
        <taxon>Bacteria</taxon>
        <taxon>Pseudomonadati</taxon>
        <taxon>Acidobacteriota</taxon>
        <taxon>Terriglobia</taxon>
        <taxon>Terriglobales</taxon>
        <taxon>Acidobacteriaceae</taxon>
        <taxon>Terriglobus</taxon>
    </lineage>
</organism>
<evidence type="ECO:0000313" key="16">
    <source>
        <dbReference type="EMBL" id="AFL87280.1"/>
    </source>
</evidence>
<dbReference type="FunFam" id="3.40.47.10:FF:000004">
    <property type="entry name" value="3-oxoacyl-[acyl-carrier-protein] synthase 3"/>
    <property type="match status" value="1"/>
</dbReference>
<evidence type="ECO:0000256" key="4">
    <source>
        <dbReference type="ARBA" id="ARBA00022490"/>
    </source>
</evidence>
<dbReference type="PANTHER" id="PTHR34069:SF2">
    <property type="entry name" value="BETA-KETOACYL-[ACYL-CARRIER-PROTEIN] SYNTHASE III"/>
    <property type="match status" value="1"/>
</dbReference>
<reference evidence="16 17" key="1">
    <citation type="submission" date="2012-06" db="EMBL/GenBank/DDBJ databases">
        <title>Complete genome of Terriglobus roseus DSM 18391.</title>
        <authorList>
            <consortium name="US DOE Joint Genome Institute (JGI-PGF)"/>
            <person name="Lucas S."/>
            <person name="Copeland A."/>
            <person name="Lapidus A."/>
            <person name="Glavina del Rio T."/>
            <person name="Dalin E."/>
            <person name="Tice H."/>
            <person name="Bruce D."/>
            <person name="Goodwin L."/>
            <person name="Pitluck S."/>
            <person name="Peters L."/>
            <person name="Mikhailova N."/>
            <person name="Munk A.C.C."/>
            <person name="Kyrpides N."/>
            <person name="Mavromatis K."/>
            <person name="Ivanova N."/>
            <person name="Brettin T."/>
            <person name="Detter J.C."/>
            <person name="Han C."/>
            <person name="Larimer F."/>
            <person name="Land M."/>
            <person name="Hauser L."/>
            <person name="Markowitz V."/>
            <person name="Cheng J.-F."/>
            <person name="Hugenholtz P."/>
            <person name="Woyke T."/>
            <person name="Wu D."/>
            <person name="Brambilla E."/>
            <person name="Klenk H.-P."/>
            <person name="Eisen J.A."/>
        </authorList>
    </citation>
    <scope>NUCLEOTIDE SEQUENCE [LARGE SCALE GENOMIC DNA]</scope>
    <source>
        <strain evidence="17">DSM 18391 / NRRL B-41598 / KBS 63</strain>
    </source>
</reference>
<dbReference type="Gene3D" id="3.40.47.10">
    <property type="match status" value="1"/>
</dbReference>
<evidence type="ECO:0000256" key="1">
    <source>
        <dbReference type="ARBA" id="ARBA00005194"/>
    </source>
</evidence>
<dbReference type="EC" id="2.3.1.180" evidence="3 13"/>
<comment type="catalytic activity">
    <reaction evidence="12">
        <text>malonyl-[ACP] + acetyl-CoA + H(+) = 3-oxobutanoyl-[ACP] + CO2 + CoA</text>
        <dbReference type="Rhea" id="RHEA:12080"/>
        <dbReference type="Rhea" id="RHEA-COMP:9623"/>
        <dbReference type="Rhea" id="RHEA-COMP:9625"/>
        <dbReference type="ChEBI" id="CHEBI:15378"/>
        <dbReference type="ChEBI" id="CHEBI:16526"/>
        <dbReference type="ChEBI" id="CHEBI:57287"/>
        <dbReference type="ChEBI" id="CHEBI:57288"/>
        <dbReference type="ChEBI" id="CHEBI:78449"/>
        <dbReference type="ChEBI" id="CHEBI:78450"/>
        <dbReference type="EC" id="2.3.1.180"/>
    </reaction>
    <physiologicalReaction direction="left-to-right" evidence="12">
        <dbReference type="Rhea" id="RHEA:12081"/>
    </physiologicalReaction>
</comment>
<dbReference type="InterPro" id="IPR016039">
    <property type="entry name" value="Thiolase-like"/>
</dbReference>
<dbReference type="EMBL" id="CP003379">
    <property type="protein sequence ID" value="AFL87280.1"/>
    <property type="molecule type" value="Genomic_DNA"/>
</dbReference>
<dbReference type="AlphaFoldDB" id="I3ZDG2"/>
<dbReference type="SUPFAM" id="SSF53901">
    <property type="entry name" value="Thiolase-like"/>
    <property type="match status" value="1"/>
</dbReference>
<dbReference type="HOGENOM" id="CLU_039592_3_1_0"/>
<evidence type="ECO:0000256" key="8">
    <source>
        <dbReference type="ARBA" id="ARBA00023098"/>
    </source>
</evidence>